<proteinExistence type="predicted"/>
<protein>
    <submittedName>
        <fullName evidence="1">Uncharacterized protein</fullName>
    </submittedName>
</protein>
<accession>A0A5N6P330</accession>
<reference evidence="1 2" key="1">
    <citation type="submission" date="2019-05" db="EMBL/GenBank/DDBJ databases">
        <title>Mikania micrantha, genome provides insights into the molecular mechanism of rapid growth.</title>
        <authorList>
            <person name="Liu B."/>
        </authorList>
    </citation>
    <scope>NUCLEOTIDE SEQUENCE [LARGE SCALE GENOMIC DNA]</scope>
    <source>
        <strain evidence="1">NLD-2019</strain>
        <tissue evidence="1">Leaf</tissue>
    </source>
</reference>
<comment type="caution">
    <text evidence="1">The sequence shown here is derived from an EMBL/GenBank/DDBJ whole genome shotgun (WGS) entry which is preliminary data.</text>
</comment>
<sequence>MDSSRYAKTPWRKASRYAKQSGSRDSRIPSRYTIGVLIGLRVLWTIGALREALGSYQHAKESSSTISRTYCCCYNSNLHI</sequence>
<gene>
    <name evidence="1" type="ORF">E3N88_13935</name>
</gene>
<dbReference type="AlphaFoldDB" id="A0A5N6P330"/>
<evidence type="ECO:0000313" key="2">
    <source>
        <dbReference type="Proteomes" id="UP000326396"/>
    </source>
</evidence>
<dbReference type="EMBL" id="SZYD01000007">
    <property type="protein sequence ID" value="KAD5802575.1"/>
    <property type="molecule type" value="Genomic_DNA"/>
</dbReference>
<organism evidence="1 2">
    <name type="scientific">Mikania micrantha</name>
    <name type="common">bitter vine</name>
    <dbReference type="NCBI Taxonomy" id="192012"/>
    <lineage>
        <taxon>Eukaryota</taxon>
        <taxon>Viridiplantae</taxon>
        <taxon>Streptophyta</taxon>
        <taxon>Embryophyta</taxon>
        <taxon>Tracheophyta</taxon>
        <taxon>Spermatophyta</taxon>
        <taxon>Magnoliopsida</taxon>
        <taxon>eudicotyledons</taxon>
        <taxon>Gunneridae</taxon>
        <taxon>Pentapetalae</taxon>
        <taxon>asterids</taxon>
        <taxon>campanulids</taxon>
        <taxon>Asterales</taxon>
        <taxon>Asteraceae</taxon>
        <taxon>Asteroideae</taxon>
        <taxon>Heliantheae alliance</taxon>
        <taxon>Eupatorieae</taxon>
        <taxon>Mikania</taxon>
    </lineage>
</organism>
<name>A0A5N6P330_9ASTR</name>
<dbReference type="Proteomes" id="UP000326396">
    <property type="component" value="Linkage Group LG15"/>
</dbReference>
<keyword evidence="2" id="KW-1185">Reference proteome</keyword>
<evidence type="ECO:0000313" key="1">
    <source>
        <dbReference type="EMBL" id="KAD5802575.1"/>
    </source>
</evidence>